<gene>
    <name evidence="2" type="ORF">CTEST_11785</name>
</gene>
<dbReference type="PATRIC" id="fig|136857.5.peg.2327"/>
<accession>A0A0G3H8V2</accession>
<proteinExistence type="predicted"/>
<sequence length="162" mass="17559">MLKHTTQVLQTDDPFHARFGSHLPRELRAEADGMTWSLFSATYAPHADIRITRLDCTPGRGGTQHFSAELTFLSKTEPPMTAEHTIDAMGTASACTHLLADAGRHVEIHAFHQVELFEATATFVKVGHQTADQRTAWAMGFGPTPATSIAAALSSGAQRIYG</sequence>
<protein>
    <recommendedName>
        <fullName evidence="4">Acetyl-CoA acetyltransferase</fullName>
    </recommendedName>
</protein>
<dbReference type="InterPro" id="IPR036230">
    <property type="entry name" value="LeuA_allosteric_dom_sf"/>
</dbReference>
<dbReference type="Gene3D" id="3.30.160.270">
    <property type="match status" value="1"/>
</dbReference>
<dbReference type="STRING" id="136857.CTEST_11785"/>
<dbReference type="AlphaFoldDB" id="A0A0G3H8V2"/>
<dbReference type="GO" id="GO:0016740">
    <property type="term" value="F:transferase activity"/>
    <property type="evidence" value="ECO:0007669"/>
    <property type="project" value="UniProtKB-KW"/>
</dbReference>
<keyword evidence="1" id="KW-0808">Transferase</keyword>
<evidence type="ECO:0008006" key="4">
    <source>
        <dbReference type="Google" id="ProtNLM"/>
    </source>
</evidence>
<organism evidence="2 3">
    <name type="scientific">Corynebacterium testudinoris</name>
    <dbReference type="NCBI Taxonomy" id="136857"/>
    <lineage>
        <taxon>Bacteria</taxon>
        <taxon>Bacillati</taxon>
        <taxon>Actinomycetota</taxon>
        <taxon>Actinomycetes</taxon>
        <taxon>Mycobacteriales</taxon>
        <taxon>Corynebacteriaceae</taxon>
        <taxon>Corynebacterium</taxon>
    </lineage>
</organism>
<keyword evidence="3" id="KW-1185">Reference proteome</keyword>
<evidence type="ECO:0000313" key="2">
    <source>
        <dbReference type="EMBL" id="AKK09764.1"/>
    </source>
</evidence>
<evidence type="ECO:0000313" key="3">
    <source>
        <dbReference type="Proteomes" id="UP000035540"/>
    </source>
</evidence>
<evidence type="ECO:0000256" key="1">
    <source>
        <dbReference type="ARBA" id="ARBA00022679"/>
    </source>
</evidence>
<reference evidence="2 3" key="1">
    <citation type="journal article" date="2015" name="Genome Announc.">
        <title>Complete Genome Sequence of the Type Strain Corynebacterium testudinoris DSM 44614, Recovered from Necrotic Lesions in the Mouth of a Tortoise.</title>
        <authorList>
            <person name="Ruckert C."/>
            <person name="Kriete M."/>
            <person name="Jaenicke S."/>
            <person name="Winkler A."/>
            <person name="Tauch A."/>
        </authorList>
    </citation>
    <scope>NUCLEOTIDE SEQUENCE [LARGE SCALE GENOMIC DNA]</scope>
    <source>
        <strain evidence="2 3">DSM 44614</strain>
    </source>
</reference>
<reference evidence="3" key="2">
    <citation type="submission" date="2015-05" db="EMBL/GenBank/DDBJ databases">
        <title>Complete genome sequence of Corynebacterium testudinoris DSM 44614, recovered from necrotic lesions in the mouth of a tortoise.</title>
        <authorList>
            <person name="Ruckert C."/>
            <person name="Albersmeier A."/>
            <person name="Winkler A."/>
            <person name="Tauch A."/>
        </authorList>
    </citation>
    <scope>NUCLEOTIDE SEQUENCE [LARGE SCALE GENOMIC DNA]</scope>
    <source>
        <strain evidence="3">DSM 44614</strain>
    </source>
</reference>
<dbReference type="KEGG" id="cted:CTEST_11785"/>
<dbReference type="Proteomes" id="UP000035540">
    <property type="component" value="Chromosome"/>
</dbReference>
<name>A0A0G3H8V2_9CORY</name>
<dbReference type="RefSeq" id="WP_236686092.1">
    <property type="nucleotide sequence ID" value="NZ_CP011545.1"/>
</dbReference>
<dbReference type="EMBL" id="CP011545">
    <property type="protein sequence ID" value="AKK09764.1"/>
    <property type="molecule type" value="Genomic_DNA"/>
</dbReference>